<dbReference type="EMBL" id="CP029600">
    <property type="protein sequence ID" value="AWO01876.1"/>
    <property type="molecule type" value="Genomic_DNA"/>
</dbReference>
<reference evidence="1 2" key="1">
    <citation type="submission" date="2018-05" db="EMBL/GenBank/DDBJ databases">
        <title>Chitinophaga sp. nov., isolated from rhizosphere soil of Alhagi.</title>
        <authorList>
            <person name="Liu Y."/>
        </authorList>
    </citation>
    <scope>NUCLEOTIDE SEQUENCE [LARGE SCALE GENOMIC DNA]</scope>
    <source>
        <strain evidence="1 2">T22</strain>
    </source>
</reference>
<accession>A0ABM6WCV6</accession>
<evidence type="ECO:0008006" key="3">
    <source>
        <dbReference type="Google" id="ProtNLM"/>
    </source>
</evidence>
<organism evidence="1 2">
    <name type="scientific">Chitinophaga alhagiae</name>
    <dbReference type="NCBI Taxonomy" id="2203219"/>
    <lineage>
        <taxon>Bacteria</taxon>
        <taxon>Pseudomonadati</taxon>
        <taxon>Bacteroidota</taxon>
        <taxon>Chitinophagia</taxon>
        <taxon>Chitinophagales</taxon>
        <taxon>Chitinophagaceae</taxon>
        <taxon>Chitinophaga</taxon>
    </lineage>
</organism>
<sequence>MKSFLTGIGVMTCCIGHVACTSEQAPKPGVTVSCESTVVTSARIYAIIQENCTNRSCHPGGSSPLVADFSTLAKLRTYINANGANWRLRVTGLTADMPQFNGYPPLSPATRDSIACWVDKGMPD</sequence>
<keyword evidence="2" id="KW-1185">Reference proteome</keyword>
<gene>
    <name evidence="1" type="ORF">DLD77_09290</name>
</gene>
<dbReference type="RefSeq" id="WP_119078085.1">
    <property type="nucleotide sequence ID" value="NZ_CP029600.1"/>
</dbReference>
<evidence type="ECO:0000313" key="2">
    <source>
        <dbReference type="Proteomes" id="UP000246099"/>
    </source>
</evidence>
<proteinExistence type="predicted"/>
<evidence type="ECO:0000313" key="1">
    <source>
        <dbReference type="EMBL" id="AWO01876.1"/>
    </source>
</evidence>
<name>A0ABM6WCV6_9BACT</name>
<dbReference type="Proteomes" id="UP000246099">
    <property type="component" value="Chromosome"/>
</dbReference>
<protein>
    <recommendedName>
        <fullName evidence="3">Lipoprotein</fullName>
    </recommendedName>
</protein>